<feature type="compositionally biased region" description="Polar residues" evidence="1">
    <location>
        <begin position="458"/>
        <end position="472"/>
    </location>
</feature>
<evidence type="ECO:0000256" key="1">
    <source>
        <dbReference type="SAM" id="MobiDB-lite"/>
    </source>
</evidence>
<feature type="region of interest" description="Disordered" evidence="1">
    <location>
        <begin position="452"/>
        <end position="482"/>
    </location>
</feature>
<feature type="compositionally biased region" description="Basic and acidic residues" evidence="1">
    <location>
        <begin position="249"/>
        <end position="269"/>
    </location>
</feature>
<proteinExistence type="predicted"/>
<name>A0A9P6KAC3_9FUNG</name>
<accession>A0A9P6KAC3</accession>
<evidence type="ECO:0000313" key="3">
    <source>
        <dbReference type="Proteomes" id="UP000780801"/>
    </source>
</evidence>
<protein>
    <submittedName>
        <fullName evidence="2">Uncharacterized protein</fullName>
    </submittedName>
</protein>
<keyword evidence="3" id="KW-1185">Reference proteome</keyword>
<dbReference type="Proteomes" id="UP000780801">
    <property type="component" value="Unassembled WGS sequence"/>
</dbReference>
<evidence type="ECO:0000313" key="2">
    <source>
        <dbReference type="EMBL" id="KAF9578064.1"/>
    </source>
</evidence>
<reference evidence="2" key="1">
    <citation type="journal article" date="2020" name="Fungal Divers.">
        <title>Resolving the Mortierellaceae phylogeny through synthesis of multi-gene phylogenetics and phylogenomics.</title>
        <authorList>
            <person name="Vandepol N."/>
            <person name="Liber J."/>
            <person name="Desiro A."/>
            <person name="Na H."/>
            <person name="Kennedy M."/>
            <person name="Barry K."/>
            <person name="Grigoriev I.V."/>
            <person name="Miller A.N."/>
            <person name="O'Donnell K."/>
            <person name="Stajich J.E."/>
            <person name="Bonito G."/>
        </authorList>
    </citation>
    <scope>NUCLEOTIDE SEQUENCE</scope>
    <source>
        <strain evidence="2">KOD1015</strain>
    </source>
</reference>
<feature type="non-terminal residue" evidence="2">
    <location>
        <position position="1"/>
    </location>
</feature>
<feature type="region of interest" description="Disordered" evidence="1">
    <location>
        <begin position="39"/>
        <end position="59"/>
    </location>
</feature>
<sequence length="482" mass="53191">ISSNSVEVKNPVKKINQKKKTTVEGLQVKHFQPTIHTYIPSTDIREKGDSSPNDNENEASPAYKLAIDGLLDWLETGNNYSVVYSQAKTSVGLRTETTANAWERAARYVTAYVNKARGTTENQVRYSGPAIRERANRYKAKYFAVARAAMGTGVGVSEESGADNVSQQLDHDLRHYDRMEKLFGNNPHLIPAFCVSTGRNKDQNIIKFSSRTINVEVQNAFNGNRVDQGSPKEVLNVESWASGGTNGQLKEDVIIEADRSSDQEPREVSEGYEGEAYRRHRSQQGSVTSIAESKKRAHENSKKDLETVSSSNSRRTKPLDLYSHQPVGKNDSSVSTDMINELLGIRLLKSKGKADNPDPGKAHIQHEREMALNQQKHQQEIEVLQRKSELDLKRLKGEALLHGIVTNMSQKELDAIEARFNRMIGSASEAVTDVNADLALIAKSSILCVPNNPAPHSGETSVSKAHGDNSTPLADDAESTTL</sequence>
<comment type="caution">
    <text evidence="2">The sequence shown here is derived from an EMBL/GenBank/DDBJ whole genome shotgun (WGS) entry which is preliminary data.</text>
</comment>
<organism evidence="2 3">
    <name type="scientific">Lunasporangiospora selenospora</name>
    <dbReference type="NCBI Taxonomy" id="979761"/>
    <lineage>
        <taxon>Eukaryota</taxon>
        <taxon>Fungi</taxon>
        <taxon>Fungi incertae sedis</taxon>
        <taxon>Mucoromycota</taxon>
        <taxon>Mortierellomycotina</taxon>
        <taxon>Mortierellomycetes</taxon>
        <taxon>Mortierellales</taxon>
        <taxon>Mortierellaceae</taxon>
        <taxon>Lunasporangiospora</taxon>
    </lineage>
</organism>
<feature type="compositionally biased region" description="Basic and acidic residues" evidence="1">
    <location>
        <begin position="292"/>
        <end position="306"/>
    </location>
</feature>
<dbReference type="AlphaFoldDB" id="A0A9P6KAC3"/>
<feature type="region of interest" description="Disordered" evidence="1">
    <location>
        <begin position="248"/>
        <end position="333"/>
    </location>
</feature>
<dbReference type="OrthoDB" id="10427073at2759"/>
<gene>
    <name evidence="2" type="ORF">BGW38_006351</name>
</gene>
<dbReference type="EMBL" id="JAABOA010004047">
    <property type="protein sequence ID" value="KAF9578064.1"/>
    <property type="molecule type" value="Genomic_DNA"/>
</dbReference>